<feature type="coiled-coil region" evidence="10">
    <location>
        <begin position="324"/>
        <end position="358"/>
    </location>
</feature>
<dbReference type="GO" id="GO:0043590">
    <property type="term" value="C:bacterial nucleoid"/>
    <property type="evidence" value="ECO:0007669"/>
    <property type="project" value="TreeGrafter"/>
</dbReference>
<evidence type="ECO:0000256" key="5">
    <source>
        <dbReference type="ARBA" id="ARBA00022763"/>
    </source>
</evidence>
<dbReference type="GO" id="GO:0006310">
    <property type="term" value="P:DNA recombination"/>
    <property type="evidence" value="ECO:0007669"/>
    <property type="project" value="InterPro"/>
</dbReference>
<dbReference type="GO" id="GO:0006281">
    <property type="term" value="P:DNA repair"/>
    <property type="evidence" value="ECO:0007669"/>
    <property type="project" value="UniProtKB-KW"/>
</dbReference>
<dbReference type="AlphaFoldDB" id="A0A432WL23"/>
<dbReference type="InterPro" id="IPR027417">
    <property type="entry name" value="P-loop_NTPase"/>
</dbReference>
<dbReference type="InterPro" id="IPR003395">
    <property type="entry name" value="RecF/RecN/SMC_N"/>
</dbReference>
<evidence type="ECO:0000313" key="12">
    <source>
        <dbReference type="EMBL" id="RUO34512.1"/>
    </source>
</evidence>
<dbReference type="NCBIfam" id="NF008121">
    <property type="entry name" value="PRK10869.1"/>
    <property type="match status" value="1"/>
</dbReference>
<feature type="domain" description="RecF/RecN/SMC N-terminal" evidence="11">
    <location>
        <begin position="2"/>
        <end position="515"/>
    </location>
</feature>
<comment type="function">
    <text evidence="1 9">May be involved in recombinational repair of damaged DNA.</text>
</comment>
<dbReference type="Pfam" id="PF02463">
    <property type="entry name" value="SMC_N"/>
    <property type="match status" value="1"/>
</dbReference>
<evidence type="ECO:0000256" key="9">
    <source>
        <dbReference type="PIRNR" id="PIRNR003128"/>
    </source>
</evidence>
<dbReference type="GO" id="GO:0009432">
    <property type="term" value="P:SOS response"/>
    <property type="evidence" value="ECO:0007669"/>
    <property type="project" value="UniProtKB-ARBA"/>
</dbReference>
<evidence type="ECO:0000256" key="1">
    <source>
        <dbReference type="ARBA" id="ARBA00003618"/>
    </source>
</evidence>
<evidence type="ECO:0000256" key="4">
    <source>
        <dbReference type="ARBA" id="ARBA00022741"/>
    </source>
</evidence>
<proteinExistence type="inferred from homology"/>
<evidence type="ECO:0000313" key="13">
    <source>
        <dbReference type="Proteomes" id="UP000287823"/>
    </source>
</evidence>
<dbReference type="InterPro" id="IPR004604">
    <property type="entry name" value="DNA_recomb/repair_RecN"/>
</dbReference>
<dbReference type="Gene3D" id="3.40.50.300">
    <property type="entry name" value="P-loop containing nucleotide triphosphate hydrolases"/>
    <property type="match status" value="2"/>
</dbReference>
<keyword evidence="6" id="KW-0067">ATP-binding</keyword>
<dbReference type="GO" id="GO:0005524">
    <property type="term" value="F:ATP binding"/>
    <property type="evidence" value="ECO:0007669"/>
    <property type="project" value="UniProtKB-KW"/>
</dbReference>
<dbReference type="CDD" id="cd03241">
    <property type="entry name" value="ABC_RecN"/>
    <property type="match status" value="2"/>
</dbReference>
<evidence type="ECO:0000256" key="2">
    <source>
        <dbReference type="ARBA" id="ARBA00009441"/>
    </source>
</evidence>
<dbReference type="PANTHER" id="PTHR11059">
    <property type="entry name" value="DNA REPAIR PROTEIN RECN"/>
    <property type="match status" value="1"/>
</dbReference>
<evidence type="ECO:0000256" key="10">
    <source>
        <dbReference type="SAM" id="Coils"/>
    </source>
</evidence>
<comment type="similarity">
    <text evidence="2 9">Belongs to the RecN family.</text>
</comment>
<dbReference type="FunFam" id="3.40.50.300:FF:000319">
    <property type="entry name" value="DNA repair protein RecN"/>
    <property type="match status" value="1"/>
</dbReference>
<dbReference type="RefSeq" id="WP_126797590.1">
    <property type="nucleotide sequence ID" value="NZ_PIPO01000001.1"/>
</dbReference>
<evidence type="ECO:0000256" key="6">
    <source>
        <dbReference type="ARBA" id="ARBA00022840"/>
    </source>
</evidence>
<keyword evidence="13" id="KW-1185">Reference proteome</keyword>
<evidence type="ECO:0000256" key="3">
    <source>
        <dbReference type="ARBA" id="ARBA00021315"/>
    </source>
</evidence>
<protein>
    <recommendedName>
        <fullName evidence="3 9">DNA repair protein RecN</fullName>
    </recommendedName>
    <alternativeName>
        <fullName evidence="8 9">Recombination protein N</fullName>
    </alternativeName>
</protein>
<dbReference type="EMBL" id="PIPO01000001">
    <property type="protein sequence ID" value="RUO34512.1"/>
    <property type="molecule type" value="Genomic_DNA"/>
</dbReference>
<dbReference type="Proteomes" id="UP000287823">
    <property type="component" value="Unassembled WGS sequence"/>
</dbReference>
<organism evidence="12 13">
    <name type="scientific">Aliidiomarina soli</name>
    <dbReference type="NCBI Taxonomy" id="1928574"/>
    <lineage>
        <taxon>Bacteria</taxon>
        <taxon>Pseudomonadati</taxon>
        <taxon>Pseudomonadota</taxon>
        <taxon>Gammaproteobacteria</taxon>
        <taxon>Alteromonadales</taxon>
        <taxon>Idiomarinaceae</taxon>
        <taxon>Aliidiomarina</taxon>
    </lineage>
</organism>
<name>A0A432WL23_9GAMM</name>
<accession>A0A432WL23</accession>
<dbReference type="PANTHER" id="PTHR11059:SF0">
    <property type="entry name" value="DNA REPAIR PROTEIN RECN"/>
    <property type="match status" value="1"/>
</dbReference>
<keyword evidence="7 9" id="KW-0234">DNA repair</keyword>
<dbReference type="SUPFAM" id="SSF52540">
    <property type="entry name" value="P-loop containing nucleoside triphosphate hydrolases"/>
    <property type="match status" value="1"/>
</dbReference>
<keyword evidence="10" id="KW-0175">Coiled coil</keyword>
<dbReference type="PIRSF" id="PIRSF003128">
    <property type="entry name" value="RecN"/>
    <property type="match status" value="1"/>
</dbReference>
<sequence>MLVQLQVRQFAIVKDLNIELKAGMTAITGETGAGKSIALDALGLCLGDRAEASMVRPGAEKAEISAVFDIRNNLLAQQWLQEHELEVDDNHDCILRRTLSKEGRSKGYINGAPAPISLLKGLAPLLVNIHGQHEHQLLSQPDHQLRLLDHYADHSSLLQTVRKHWREWQQLRKEKKQIMERSEHLSARQQLIRYQVKELQEFNLQEGEFTQIETDHQRLAHASTLRDESAFAINCMFDGEHNNAFSLVQTVIERLSEQTSVDASLQPVVDLLAEAGVQIEEAVRELRHYHDDIDVDSEELVQLEKRMTSAIQLAKKHQISAEQLPELRQQLEAELAEIEQCSDKAEHLDEALIEAKQAFITAANSLSQSRIKSATKLAKNITDSMQQLNMKAAQFKVSVDSSIEHASTLGIDHVLFNVSTNPGQPLQPLQKVASGGELSRISLAIQVITAHRANTPTLMFDEVDVGVSGPTAATVGSLLRRLGETNQVICVTHLPQVAAKAHQQMRVEKTHRKNSTETIMVPVQGDERIIEVARLLGGDEVSEKALANAQELLAS</sequence>
<dbReference type="FunFam" id="3.40.50.300:FF:000356">
    <property type="entry name" value="DNA repair protein RecN"/>
    <property type="match status" value="1"/>
</dbReference>
<comment type="caution">
    <text evidence="12">The sequence shown here is derived from an EMBL/GenBank/DDBJ whole genome shotgun (WGS) entry which is preliminary data.</text>
</comment>
<dbReference type="NCBIfam" id="TIGR00634">
    <property type="entry name" value="recN"/>
    <property type="match status" value="1"/>
</dbReference>
<evidence type="ECO:0000256" key="8">
    <source>
        <dbReference type="ARBA" id="ARBA00033408"/>
    </source>
</evidence>
<evidence type="ECO:0000259" key="11">
    <source>
        <dbReference type="Pfam" id="PF02463"/>
    </source>
</evidence>
<evidence type="ECO:0000256" key="7">
    <source>
        <dbReference type="ARBA" id="ARBA00023204"/>
    </source>
</evidence>
<keyword evidence="5 9" id="KW-0227">DNA damage</keyword>
<reference evidence="12 13" key="1">
    <citation type="journal article" date="2011" name="Front. Microbiol.">
        <title>Genomic signatures of strain selection and enhancement in Bacillus atrophaeus var. globigii, a historical biowarfare simulant.</title>
        <authorList>
            <person name="Gibbons H.S."/>
            <person name="Broomall S.M."/>
            <person name="McNew L.A."/>
            <person name="Daligault H."/>
            <person name="Chapman C."/>
            <person name="Bruce D."/>
            <person name="Karavis M."/>
            <person name="Krepps M."/>
            <person name="McGregor P.A."/>
            <person name="Hong C."/>
            <person name="Park K.H."/>
            <person name="Akmal A."/>
            <person name="Feldman A."/>
            <person name="Lin J.S."/>
            <person name="Chang W.E."/>
            <person name="Higgs B.W."/>
            <person name="Demirev P."/>
            <person name="Lindquist J."/>
            <person name="Liem A."/>
            <person name="Fochler E."/>
            <person name="Read T.D."/>
            <person name="Tapia R."/>
            <person name="Johnson S."/>
            <person name="Bishop-Lilly K.A."/>
            <person name="Detter C."/>
            <person name="Han C."/>
            <person name="Sozhamannan S."/>
            <person name="Rosenzweig C.N."/>
            <person name="Skowronski E.W."/>
        </authorList>
    </citation>
    <scope>NUCLEOTIDE SEQUENCE [LARGE SCALE GENOMIC DNA]</scope>
    <source>
        <strain evidence="12 13">Y4G10-17</strain>
    </source>
</reference>
<keyword evidence="4" id="KW-0547">Nucleotide-binding</keyword>
<gene>
    <name evidence="12" type="ORF">CWE14_00425</name>
</gene>